<name>A0A484MRW9_9ASTE</name>
<proteinExistence type="predicted"/>
<evidence type="ECO:0000313" key="1">
    <source>
        <dbReference type="EMBL" id="VFQ91259.1"/>
    </source>
</evidence>
<dbReference type="EMBL" id="OOIL02004301">
    <property type="protein sequence ID" value="VFQ91259.1"/>
    <property type="molecule type" value="Genomic_DNA"/>
</dbReference>
<dbReference type="Proteomes" id="UP000595140">
    <property type="component" value="Unassembled WGS sequence"/>
</dbReference>
<evidence type="ECO:0000313" key="2">
    <source>
        <dbReference type="Proteomes" id="UP000595140"/>
    </source>
</evidence>
<organism evidence="1 2">
    <name type="scientific">Cuscuta campestris</name>
    <dbReference type="NCBI Taxonomy" id="132261"/>
    <lineage>
        <taxon>Eukaryota</taxon>
        <taxon>Viridiplantae</taxon>
        <taxon>Streptophyta</taxon>
        <taxon>Embryophyta</taxon>
        <taxon>Tracheophyta</taxon>
        <taxon>Spermatophyta</taxon>
        <taxon>Magnoliopsida</taxon>
        <taxon>eudicotyledons</taxon>
        <taxon>Gunneridae</taxon>
        <taxon>Pentapetalae</taxon>
        <taxon>asterids</taxon>
        <taxon>lamiids</taxon>
        <taxon>Solanales</taxon>
        <taxon>Convolvulaceae</taxon>
        <taxon>Cuscuteae</taxon>
        <taxon>Cuscuta</taxon>
        <taxon>Cuscuta subgen. Grammica</taxon>
        <taxon>Cuscuta sect. Cleistogrammica</taxon>
    </lineage>
</organism>
<protein>
    <submittedName>
        <fullName evidence="1">Uncharacterized protein</fullName>
    </submittedName>
</protein>
<dbReference type="AlphaFoldDB" id="A0A484MRW9"/>
<sequence>MPTGRCRYHSLWPIAAARLIASTGLITKKEKSATSDNVSLCFHHVVASRSAIVAAIPEVHSHRCCN</sequence>
<keyword evidence="2" id="KW-1185">Reference proteome</keyword>
<accession>A0A484MRW9</accession>
<gene>
    <name evidence="1" type="ORF">CCAM_LOCUS33035</name>
</gene>
<reference evidence="1 2" key="1">
    <citation type="submission" date="2018-04" db="EMBL/GenBank/DDBJ databases">
        <authorList>
            <person name="Vogel A."/>
        </authorList>
    </citation>
    <scope>NUCLEOTIDE SEQUENCE [LARGE SCALE GENOMIC DNA]</scope>
</reference>